<dbReference type="Proteomes" id="UP000664417">
    <property type="component" value="Unassembled WGS sequence"/>
</dbReference>
<feature type="transmembrane region" description="Helical" evidence="1">
    <location>
        <begin position="82"/>
        <end position="109"/>
    </location>
</feature>
<comment type="caution">
    <text evidence="2">The sequence shown here is derived from an EMBL/GenBank/DDBJ whole genome shotgun (WGS) entry which is preliminary data.</text>
</comment>
<evidence type="ECO:0000313" key="2">
    <source>
        <dbReference type="EMBL" id="MBO1318694.1"/>
    </source>
</evidence>
<gene>
    <name evidence="2" type="ORF">J3U88_09500</name>
</gene>
<evidence type="ECO:0008006" key="4">
    <source>
        <dbReference type="Google" id="ProtNLM"/>
    </source>
</evidence>
<proteinExistence type="predicted"/>
<protein>
    <recommendedName>
        <fullName evidence="4">Transmembrane protein</fullName>
    </recommendedName>
</protein>
<dbReference type="RefSeq" id="WP_207858345.1">
    <property type="nucleotide sequence ID" value="NZ_JAFREP010000007.1"/>
</dbReference>
<feature type="transmembrane region" description="Helical" evidence="1">
    <location>
        <begin position="130"/>
        <end position="161"/>
    </location>
</feature>
<feature type="transmembrane region" description="Helical" evidence="1">
    <location>
        <begin position="206"/>
        <end position="235"/>
    </location>
</feature>
<reference evidence="2" key="1">
    <citation type="submission" date="2021-03" db="EMBL/GenBank/DDBJ databases">
        <authorList>
            <person name="Wang G."/>
        </authorList>
    </citation>
    <scope>NUCLEOTIDE SEQUENCE</scope>
    <source>
        <strain evidence="2">KCTC 12899</strain>
    </source>
</reference>
<accession>A0A8J7Q889</accession>
<evidence type="ECO:0000313" key="3">
    <source>
        <dbReference type="Proteomes" id="UP000664417"/>
    </source>
</evidence>
<sequence>MTKPRFLHAVEHGLRQAHRYPGTVLALYLFQLFASLISLYPFWFLFNRHAERSLIDALPGGLMNGHHLIEIGAAEAGGFQLAMVWLIGCGALALVGNLYLAGGVAVVVARGRGDQPALFRRAGFAFLPRFAILALWMLPFAALIPIAMITLESILTLIYGANPDDQLGGLALQLRLAVLVLAGFALKQLFALARLHMVRNPHRSSLASLAAALVFCFAKFRAVLGFLLIFGTAYALLGFSLFELRPFLPHDGWLLVVLHQLWILLKKGLDVTLTHAEWHLIDAYTDRPAMVGGGMPPVRRLPGL</sequence>
<dbReference type="EMBL" id="JAFREP010000007">
    <property type="protein sequence ID" value="MBO1318694.1"/>
    <property type="molecule type" value="Genomic_DNA"/>
</dbReference>
<name>A0A8J7Q889_9BACT</name>
<dbReference type="AlphaFoldDB" id="A0A8J7Q889"/>
<feature type="transmembrane region" description="Helical" evidence="1">
    <location>
        <begin position="167"/>
        <end position="186"/>
    </location>
</feature>
<keyword evidence="3" id="KW-1185">Reference proteome</keyword>
<keyword evidence="1" id="KW-0472">Membrane</keyword>
<organism evidence="2 3">
    <name type="scientific">Acanthopleuribacter pedis</name>
    <dbReference type="NCBI Taxonomy" id="442870"/>
    <lineage>
        <taxon>Bacteria</taxon>
        <taxon>Pseudomonadati</taxon>
        <taxon>Acidobacteriota</taxon>
        <taxon>Holophagae</taxon>
        <taxon>Acanthopleuribacterales</taxon>
        <taxon>Acanthopleuribacteraceae</taxon>
        <taxon>Acanthopleuribacter</taxon>
    </lineage>
</organism>
<keyword evidence="1" id="KW-0812">Transmembrane</keyword>
<evidence type="ECO:0000256" key="1">
    <source>
        <dbReference type="SAM" id="Phobius"/>
    </source>
</evidence>
<keyword evidence="1" id="KW-1133">Transmembrane helix</keyword>
<feature type="transmembrane region" description="Helical" evidence="1">
    <location>
        <begin position="25"/>
        <end position="46"/>
    </location>
</feature>